<dbReference type="InterPro" id="IPR020846">
    <property type="entry name" value="MFS_dom"/>
</dbReference>
<sequence>MVIRLFRPEKGADRSGRYAHSAAIITLTLALITLTTRAPTASIAPVINQISSETSLTPTILSLLTSVPLACFLIAAPIAPWLQARFGLSVVLMVSLAGASAGTVIRSLPGTWSLGLGTLLLGFAVAVVSVLTPSLITGFVGRHNRWYTSVYTASLSLGPALATGLAVPLANAFGDSWRLACGSLAVLPLLGLSGWILVHPEESGARRSHKMRTSRDDALTSQRRREGLSEVLLDPSAWIVTGYLAFTSMLFYAMLAWLPTILIDSGEPPATAGAYASLVNLTAIPAAFAAPGLLRKVSPRWLAPLSAPLPFALGAAVLASVPSQPIPALLLLGLGQGASVGISYGLVLAMSRSPQHSTSLSSMSQTFGVALAAVGPLAAASIHEASGGWSLVLWSLCAVAVLQSVVGVCSTSTKS</sequence>
<feature type="transmembrane region" description="Helical" evidence="5">
    <location>
        <begin position="231"/>
        <end position="254"/>
    </location>
</feature>
<evidence type="ECO:0000256" key="5">
    <source>
        <dbReference type="SAM" id="Phobius"/>
    </source>
</evidence>
<organism evidence="7 8">
    <name type="scientific">Pseudoclavibacter terrae</name>
    <dbReference type="NCBI Taxonomy" id="1530195"/>
    <lineage>
        <taxon>Bacteria</taxon>
        <taxon>Bacillati</taxon>
        <taxon>Actinomycetota</taxon>
        <taxon>Actinomycetes</taxon>
        <taxon>Micrococcales</taxon>
        <taxon>Microbacteriaceae</taxon>
        <taxon>Pseudoclavibacter</taxon>
    </lineage>
</organism>
<evidence type="ECO:0000256" key="4">
    <source>
        <dbReference type="ARBA" id="ARBA00023136"/>
    </source>
</evidence>
<feature type="transmembrane region" description="Helical" evidence="5">
    <location>
        <begin position="274"/>
        <end position="294"/>
    </location>
</feature>
<feature type="transmembrane region" description="Helical" evidence="5">
    <location>
        <begin position="21"/>
        <end position="40"/>
    </location>
</feature>
<dbReference type="OrthoDB" id="5317164at2"/>
<evidence type="ECO:0000256" key="2">
    <source>
        <dbReference type="ARBA" id="ARBA00022692"/>
    </source>
</evidence>
<dbReference type="InterPro" id="IPR036259">
    <property type="entry name" value="MFS_trans_sf"/>
</dbReference>
<dbReference type="GO" id="GO:0022857">
    <property type="term" value="F:transmembrane transporter activity"/>
    <property type="evidence" value="ECO:0007669"/>
    <property type="project" value="InterPro"/>
</dbReference>
<proteinExistence type="predicted"/>
<evidence type="ECO:0000256" key="1">
    <source>
        <dbReference type="ARBA" id="ARBA00004651"/>
    </source>
</evidence>
<accession>A0A7J5AXF8</accession>
<feature type="transmembrane region" description="Helical" evidence="5">
    <location>
        <begin position="111"/>
        <end position="136"/>
    </location>
</feature>
<keyword evidence="2 5" id="KW-0812">Transmembrane</keyword>
<evidence type="ECO:0000259" key="6">
    <source>
        <dbReference type="PROSITE" id="PS50850"/>
    </source>
</evidence>
<protein>
    <submittedName>
        <fullName evidence="7">MFS transporter</fullName>
    </submittedName>
</protein>
<dbReference type="Pfam" id="PF07690">
    <property type="entry name" value="MFS_1"/>
    <property type="match status" value="1"/>
</dbReference>
<dbReference type="PANTHER" id="PTHR23523">
    <property type="match status" value="1"/>
</dbReference>
<name>A0A7J5AXF8_9MICO</name>
<feature type="transmembrane region" description="Helical" evidence="5">
    <location>
        <begin position="301"/>
        <end position="322"/>
    </location>
</feature>
<dbReference type="InterPro" id="IPR052524">
    <property type="entry name" value="MFS_Cyanate_Porter"/>
</dbReference>
<feature type="transmembrane region" description="Helical" evidence="5">
    <location>
        <begin position="362"/>
        <end position="382"/>
    </location>
</feature>
<evidence type="ECO:0000256" key="3">
    <source>
        <dbReference type="ARBA" id="ARBA00022989"/>
    </source>
</evidence>
<comment type="caution">
    <text evidence="7">The sequence shown here is derived from an EMBL/GenBank/DDBJ whole genome shotgun (WGS) entry which is preliminary data.</text>
</comment>
<feature type="domain" description="Major facilitator superfamily (MFS) profile" evidence="6">
    <location>
        <begin position="25"/>
        <end position="415"/>
    </location>
</feature>
<feature type="transmembrane region" description="Helical" evidence="5">
    <location>
        <begin position="60"/>
        <end position="79"/>
    </location>
</feature>
<feature type="transmembrane region" description="Helical" evidence="5">
    <location>
        <begin position="176"/>
        <end position="198"/>
    </location>
</feature>
<dbReference type="PANTHER" id="PTHR23523:SF2">
    <property type="entry name" value="2-NITROIMIDAZOLE TRANSPORTER"/>
    <property type="match status" value="1"/>
</dbReference>
<dbReference type="PROSITE" id="PS50850">
    <property type="entry name" value="MFS"/>
    <property type="match status" value="1"/>
</dbReference>
<dbReference type="AlphaFoldDB" id="A0A7J5AXF8"/>
<feature type="transmembrane region" description="Helical" evidence="5">
    <location>
        <begin position="328"/>
        <end position="350"/>
    </location>
</feature>
<reference evidence="7 8" key="1">
    <citation type="submission" date="2019-09" db="EMBL/GenBank/DDBJ databases">
        <title>Phylogeny of genus Pseudoclavibacter and closely related genus.</title>
        <authorList>
            <person name="Li Y."/>
        </authorList>
    </citation>
    <scope>NUCLEOTIDE SEQUENCE [LARGE SCALE GENOMIC DNA]</scope>
    <source>
        <strain evidence="7 8">THG-MD12</strain>
    </source>
</reference>
<feature type="transmembrane region" description="Helical" evidence="5">
    <location>
        <begin position="148"/>
        <end position="170"/>
    </location>
</feature>
<keyword evidence="3 5" id="KW-1133">Transmembrane helix</keyword>
<gene>
    <name evidence="7" type="ORF">F8O03_17765</name>
</gene>
<dbReference type="Proteomes" id="UP000490386">
    <property type="component" value="Unassembled WGS sequence"/>
</dbReference>
<feature type="transmembrane region" description="Helical" evidence="5">
    <location>
        <begin position="388"/>
        <end position="409"/>
    </location>
</feature>
<dbReference type="EMBL" id="WBJX01000008">
    <property type="protein sequence ID" value="KAB1636136.1"/>
    <property type="molecule type" value="Genomic_DNA"/>
</dbReference>
<dbReference type="SUPFAM" id="SSF103473">
    <property type="entry name" value="MFS general substrate transporter"/>
    <property type="match status" value="1"/>
</dbReference>
<dbReference type="InterPro" id="IPR011701">
    <property type="entry name" value="MFS"/>
</dbReference>
<evidence type="ECO:0000313" key="7">
    <source>
        <dbReference type="EMBL" id="KAB1636136.1"/>
    </source>
</evidence>
<feature type="transmembrane region" description="Helical" evidence="5">
    <location>
        <begin position="86"/>
        <end position="105"/>
    </location>
</feature>
<dbReference type="Gene3D" id="1.20.1250.20">
    <property type="entry name" value="MFS general substrate transporter like domains"/>
    <property type="match status" value="1"/>
</dbReference>
<keyword evidence="4 5" id="KW-0472">Membrane</keyword>
<dbReference type="GO" id="GO:0005886">
    <property type="term" value="C:plasma membrane"/>
    <property type="evidence" value="ECO:0007669"/>
    <property type="project" value="UniProtKB-SubCell"/>
</dbReference>
<keyword evidence="8" id="KW-1185">Reference proteome</keyword>
<comment type="subcellular location">
    <subcellularLocation>
        <location evidence="1">Cell membrane</location>
        <topology evidence="1">Multi-pass membrane protein</topology>
    </subcellularLocation>
</comment>
<evidence type="ECO:0000313" key="8">
    <source>
        <dbReference type="Proteomes" id="UP000490386"/>
    </source>
</evidence>